<proteinExistence type="predicted"/>
<accession>A0AAW1WI85</accession>
<evidence type="ECO:0000313" key="1">
    <source>
        <dbReference type="EMBL" id="KAK9923740.1"/>
    </source>
</evidence>
<keyword evidence="2" id="KW-1185">Reference proteome</keyword>
<dbReference type="Proteomes" id="UP001457282">
    <property type="component" value="Unassembled WGS sequence"/>
</dbReference>
<gene>
    <name evidence="1" type="ORF">M0R45_032141</name>
</gene>
<sequence>MVVNGGLLSIGSRMLDYINLEGGWGFQFGVVCTRVVLGSGLASSGDRIGFLEEGGGWWRYGFGCLHRRWRGCDGGCIEKW</sequence>
<name>A0AAW1WI85_RUBAR</name>
<reference evidence="1 2" key="1">
    <citation type="journal article" date="2023" name="G3 (Bethesda)">
        <title>A chromosome-length genome assembly and annotation of blackberry (Rubus argutus, cv. 'Hillquist').</title>
        <authorList>
            <person name="Bruna T."/>
            <person name="Aryal R."/>
            <person name="Dudchenko O."/>
            <person name="Sargent D.J."/>
            <person name="Mead D."/>
            <person name="Buti M."/>
            <person name="Cavallini A."/>
            <person name="Hytonen T."/>
            <person name="Andres J."/>
            <person name="Pham M."/>
            <person name="Weisz D."/>
            <person name="Mascagni F."/>
            <person name="Usai G."/>
            <person name="Natali L."/>
            <person name="Bassil N."/>
            <person name="Fernandez G.E."/>
            <person name="Lomsadze A."/>
            <person name="Armour M."/>
            <person name="Olukolu B."/>
            <person name="Poorten T."/>
            <person name="Britton C."/>
            <person name="Davik J."/>
            <person name="Ashrafi H."/>
            <person name="Aiden E.L."/>
            <person name="Borodovsky M."/>
            <person name="Worthington M."/>
        </authorList>
    </citation>
    <scope>NUCLEOTIDE SEQUENCE [LARGE SCALE GENOMIC DNA]</scope>
    <source>
        <strain evidence="1">PI 553951</strain>
    </source>
</reference>
<dbReference type="EMBL" id="JBEDUW010000006">
    <property type="protein sequence ID" value="KAK9923740.1"/>
    <property type="molecule type" value="Genomic_DNA"/>
</dbReference>
<evidence type="ECO:0000313" key="2">
    <source>
        <dbReference type="Proteomes" id="UP001457282"/>
    </source>
</evidence>
<dbReference type="AlphaFoldDB" id="A0AAW1WI85"/>
<organism evidence="1 2">
    <name type="scientific">Rubus argutus</name>
    <name type="common">Southern blackberry</name>
    <dbReference type="NCBI Taxonomy" id="59490"/>
    <lineage>
        <taxon>Eukaryota</taxon>
        <taxon>Viridiplantae</taxon>
        <taxon>Streptophyta</taxon>
        <taxon>Embryophyta</taxon>
        <taxon>Tracheophyta</taxon>
        <taxon>Spermatophyta</taxon>
        <taxon>Magnoliopsida</taxon>
        <taxon>eudicotyledons</taxon>
        <taxon>Gunneridae</taxon>
        <taxon>Pentapetalae</taxon>
        <taxon>rosids</taxon>
        <taxon>fabids</taxon>
        <taxon>Rosales</taxon>
        <taxon>Rosaceae</taxon>
        <taxon>Rosoideae</taxon>
        <taxon>Rosoideae incertae sedis</taxon>
        <taxon>Rubus</taxon>
    </lineage>
</organism>
<protein>
    <submittedName>
        <fullName evidence="1">Uncharacterized protein</fullName>
    </submittedName>
</protein>
<comment type="caution">
    <text evidence="1">The sequence shown here is derived from an EMBL/GenBank/DDBJ whole genome shotgun (WGS) entry which is preliminary data.</text>
</comment>